<dbReference type="CDD" id="cd06170">
    <property type="entry name" value="LuxR_C_like"/>
    <property type="match status" value="1"/>
</dbReference>
<dbReference type="SUPFAM" id="SSF46785">
    <property type="entry name" value="Winged helix' DNA-binding domain"/>
    <property type="match status" value="1"/>
</dbReference>
<feature type="domain" description="HTH luxR-type" evidence="1">
    <location>
        <begin position="264"/>
        <end position="329"/>
    </location>
</feature>
<dbReference type="PROSITE" id="PS50043">
    <property type="entry name" value="HTH_LUXR_2"/>
    <property type="match status" value="1"/>
</dbReference>
<gene>
    <name evidence="2" type="ORF">SRB5_63490</name>
</gene>
<name>A0A7K0CRN7_9ACTN</name>
<dbReference type="InterPro" id="IPR016032">
    <property type="entry name" value="Sig_transdc_resp-reg_C-effctor"/>
</dbReference>
<evidence type="ECO:0000313" key="2">
    <source>
        <dbReference type="EMBL" id="MQY16156.1"/>
    </source>
</evidence>
<reference evidence="2 3" key="1">
    <citation type="submission" date="2019-10" db="EMBL/GenBank/DDBJ databases">
        <title>Streptomyces smaragdinus sp. nov. and Streptomyces fabii sp. nov., isolated from the gut of fungus growing-termite Macrotermes natalensis.</title>
        <authorList>
            <person name="Schwitalla J."/>
            <person name="Benndorf R."/>
            <person name="Martin K."/>
            <person name="De Beer W."/>
            <person name="Kaster A.-K."/>
            <person name="Vollmers J."/>
            <person name="Poulsen M."/>
            <person name="Beemelmanns C."/>
        </authorList>
    </citation>
    <scope>NUCLEOTIDE SEQUENCE [LARGE SCALE GENOMIC DNA]</scope>
    <source>
        <strain evidence="2 3">RB5</strain>
    </source>
</reference>
<dbReference type="GO" id="GO:0006355">
    <property type="term" value="P:regulation of DNA-templated transcription"/>
    <property type="evidence" value="ECO:0007669"/>
    <property type="project" value="InterPro"/>
</dbReference>
<dbReference type="SMART" id="SM00421">
    <property type="entry name" value="HTH_LUXR"/>
    <property type="match status" value="1"/>
</dbReference>
<dbReference type="SUPFAM" id="SSF46894">
    <property type="entry name" value="C-terminal effector domain of the bipartite response regulators"/>
    <property type="match status" value="1"/>
</dbReference>
<sequence length="338" mass="36023">MAHAPTADETLPGFDPVAARVLRHLVRHGETDEPAAAGALGLTPAAVRDALGLLERDQLVVRTGDRWAALPPRSGLATLLARRRAELAGWERHIDALDAEYWSAGERREPAGMTEYISGPDQVAAVYAQLLGSATREILHLAKPPYVASPAHPAGSGAHAELAPGLRMRSVYDTSGFDDPVSLHTAVSGSEHGGHLRLLADVPTKLVVVDRRVALLPRDGGDASAGSVVVRVPGIVAALVALFRELWRRATPLELWVPAEVKPGHGPSDGLPGRAREILELMTTGLTDDSIARALGISRRTVQKHVTELAATLGARTRFQIALIAVERGLITRRPPGR</sequence>
<proteinExistence type="predicted"/>
<keyword evidence="3" id="KW-1185">Reference proteome</keyword>
<dbReference type="EMBL" id="WEGJ01000046">
    <property type="protein sequence ID" value="MQY16156.1"/>
    <property type="molecule type" value="Genomic_DNA"/>
</dbReference>
<organism evidence="2 3">
    <name type="scientific">Streptomyces smaragdinus</name>
    <dbReference type="NCBI Taxonomy" id="2585196"/>
    <lineage>
        <taxon>Bacteria</taxon>
        <taxon>Bacillati</taxon>
        <taxon>Actinomycetota</taxon>
        <taxon>Actinomycetes</taxon>
        <taxon>Kitasatosporales</taxon>
        <taxon>Streptomycetaceae</taxon>
        <taxon>Streptomyces</taxon>
    </lineage>
</organism>
<dbReference type="InterPro" id="IPR000792">
    <property type="entry name" value="Tscrpt_reg_LuxR_C"/>
</dbReference>
<dbReference type="OrthoDB" id="4266042at2"/>
<dbReference type="Proteomes" id="UP000466345">
    <property type="component" value="Unassembled WGS sequence"/>
</dbReference>
<dbReference type="PRINTS" id="PR00038">
    <property type="entry name" value="HTHLUXR"/>
</dbReference>
<dbReference type="GO" id="GO:0003677">
    <property type="term" value="F:DNA binding"/>
    <property type="evidence" value="ECO:0007669"/>
    <property type="project" value="InterPro"/>
</dbReference>
<accession>A0A7K0CRN7</accession>
<dbReference type="PANTHER" id="PTHR34293:SF1">
    <property type="entry name" value="HTH-TYPE TRANSCRIPTIONAL REGULATOR TRMBL2"/>
    <property type="match status" value="1"/>
</dbReference>
<dbReference type="InterPro" id="IPR036388">
    <property type="entry name" value="WH-like_DNA-bd_sf"/>
</dbReference>
<dbReference type="Pfam" id="PF00196">
    <property type="entry name" value="GerE"/>
    <property type="match status" value="1"/>
</dbReference>
<evidence type="ECO:0000313" key="3">
    <source>
        <dbReference type="Proteomes" id="UP000466345"/>
    </source>
</evidence>
<dbReference type="PANTHER" id="PTHR34293">
    <property type="entry name" value="HTH-TYPE TRANSCRIPTIONAL REGULATOR TRMBL2"/>
    <property type="match status" value="1"/>
</dbReference>
<protein>
    <recommendedName>
        <fullName evidence="1">HTH luxR-type domain-containing protein</fullName>
    </recommendedName>
</protein>
<evidence type="ECO:0000259" key="1">
    <source>
        <dbReference type="PROSITE" id="PS50043"/>
    </source>
</evidence>
<comment type="caution">
    <text evidence="2">The sequence shown here is derived from an EMBL/GenBank/DDBJ whole genome shotgun (WGS) entry which is preliminary data.</text>
</comment>
<dbReference type="Gene3D" id="1.10.10.10">
    <property type="entry name" value="Winged helix-like DNA-binding domain superfamily/Winged helix DNA-binding domain"/>
    <property type="match status" value="1"/>
</dbReference>
<dbReference type="AlphaFoldDB" id="A0A7K0CRN7"/>
<dbReference type="RefSeq" id="WP_153456945.1">
    <property type="nucleotide sequence ID" value="NZ_WEGJ01000046.1"/>
</dbReference>
<dbReference type="InterPro" id="IPR051797">
    <property type="entry name" value="TrmB-like"/>
</dbReference>
<dbReference type="InterPro" id="IPR036390">
    <property type="entry name" value="WH_DNA-bd_sf"/>
</dbReference>